<dbReference type="AlphaFoldDB" id="A0AAW0J1K8"/>
<proteinExistence type="predicted"/>
<sequence>MQFPGHDQTTWFGQTGGDIEQALDLCGLTLNGDLVLNVLMYFSTGFVERGEKKVGVYSEILQILVK</sequence>
<dbReference type="EMBL" id="PKMF04000735">
    <property type="protein sequence ID" value="KAK7820510.1"/>
    <property type="molecule type" value="Genomic_DNA"/>
</dbReference>
<reference evidence="1 2" key="1">
    <citation type="journal article" date="2018" name="Sci. Data">
        <title>The draft genome sequence of cork oak.</title>
        <authorList>
            <person name="Ramos A.M."/>
            <person name="Usie A."/>
            <person name="Barbosa P."/>
            <person name="Barros P.M."/>
            <person name="Capote T."/>
            <person name="Chaves I."/>
            <person name="Simoes F."/>
            <person name="Abreu I."/>
            <person name="Carrasquinho I."/>
            <person name="Faro C."/>
            <person name="Guimaraes J.B."/>
            <person name="Mendonca D."/>
            <person name="Nobrega F."/>
            <person name="Rodrigues L."/>
            <person name="Saibo N.J.M."/>
            <person name="Varela M.C."/>
            <person name="Egas C."/>
            <person name="Matos J."/>
            <person name="Miguel C.M."/>
            <person name="Oliveira M.M."/>
            <person name="Ricardo C.P."/>
            <person name="Goncalves S."/>
        </authorList>
    </citation>
    <scope>NUCLEOTIDE SEQUENCE [LARGE SCALE GENOMIC DNA]</scope>
    <source>
        <strain evidence="2">cv. HL8</strain>
    </source>
</reference>
<dbReference type="Proteomes" id="UP000237347">
    <property type="component" value="Unassembled WGS sequence"/>
</dbReference>
<protein>
    <submittedName>
        <fullName evidence="1">Uncharacterized protein</fullName>
    </submittedName>
</protein>
<keyword evidence="2" id="KW-1185">Reference proteome</keyword>
<name>A0AAW0J1K8_QUESU</name>
<organism evidence="1 2">
    <name type="scientific">Quercus suber</name>
    <name type="common">Cork oak</name>
    <dbReference type="NCBI Taxonomy" id="58331"/>
    <lineage>
        <taxon>Eukaryota</taxon>
        <taxon>Viridiplantae</taxon>
        <taxon>Streptophyta</taxon>
        <taxon>Embryophyta</taxon>
        <taxon>Tracheophyta</taxon>
        <taxon>Spermatophyta</taxon>
        <taxon>Magnoliopsida</taxon>
        <taxon>eudicotyledons</taxon>
        <taxon>Gunneridae</taxon>
        <taxon>Pentapetalae</taxon>
        <taxon>rosids</taxon>
        <taxon>fabids</taxon>
        <taxon>Fagales</taxon>
        <taxon>Fagaceae</taxon>
        <taxon>Quercus</taxon>
    </lineage>
</organism>
<gene>
    <name evidence="1" type="ORF">CFP56_038729</name>
</gene>
<accession>A0AAW0J1K8</accession>
<evidence type="ECO:0000313" key="2">
    <source>
        <dbReference type="Proteomes" id="UP000237347"/>
    </source>
</evidence>
<evidence type="ECO:0000313" key="1">
    <source>
        <dbReference type="EMBL" id="KAK7820510.1"/>
    </source>
</evidence>
<comment type="caution">
    <text evidence="1">The sequence shown here is derived from an EMBL/GenBank/DDBJ whole genome shotgun (WGS) entry which is preliminary data.</text>
</comment>